<name>A0AAU8GZR1_9BACT</name>
<keyword evidence="1" id="KW-0732">Signal</keyword>
<dbReference type="AlphaFoldDB" id="A0AAU8GZR1"/>
<feature type="signal peptide" evidence="1">
    <location>
        <begin position="1"/>
        <end position="20"/>
    </location>
</feature>
<feature type="chain" id="PRO_5043414669" evidence="1">
    <location>
        <begin position="21"/>
        <end position="465"/>
    </location>
</feature>
<organism evidence="2">
    <name type="scientific">Thermodesulfovibrio autotrophicus</name>
    <dbReference type="NCBI Taxonomy" id="3118333"/>
    <lineage>
        <taxon>Bacteria</taxon>
        <taxon>Pseudomonadati</taxon>
        <taxon>Nitrospirota</taxon>
        <taxon>Thermodesulfovibrionia</taxon>
        <taxon>Thermodesulfovibrionales</taxon>
        <taxon>Thermodesulfovibrionaceae</taxon>
        <taxon>Thermodesulfovibrio</taxon>
    </lineage>
</organism>
<dbReference type="RefSeq" id="WP_353684403.1">
    <property type="nucleotide sequence ID" value="NZ_CP144373.1"/>
</dbReference>
<evidence type="ECO:0000313" key="2">
    <source>
        <dbReference type="EMBL" id="XCH46879.1"/>
    </source>
</evidence>
<dbReference type="Pfam" id="PF06122">
    <property type="entry name" value="TraH"/>
    <property type="match status" value="1"/>
</dbReference>
<evidence type="ECO:0000256" key="1">
    <source>
        <dbReference type="SAM" id="SignalP"/>
    </source>
</evidence>
<gene>
    <name evidence="2" type="ORF">V4D30_01040</name>
</gene>
<dbReference type="InterPro" id="IPR010927">
    <property type="entry name" value="T4SS_TraH"/>
</dbReference>
<accession>A0AAU8GZR1</accession>
<reference evidence="2" key="1">
    <citation type="submission" date="2024-01" db="EMBL/GenBank/DDBJ databases">
        <title>The first autotrophic representatives of the genus Thermodesulfovibrio.</title>
        <authorList>
            <person name="Maltseva A.I."/>
            <person name="Elcheninov A.G."/>
            <person name="Kublanov I.V."/>
            <person name="Lebedinsky A.V."/>
            <person name="Frolov E.N."/>
        </authorList>
    </citation>
    <scope>NUCLEOTIDE SEQUENCE</scope>
    <source>
        <strain evidence="2">3907-1M</strain>
    </source>
</reference>
<dbReference type="EMBL" id="CP144373">
    <property type="protein sequence ID" value="XCH46879.1"/>
    <property type="molecule type" value="Genomic_DNA"/>
</dbReference>
<sequence>MKKIVAIILILLFTSGGATAGWLDTWFDQHTSTAPNYFEGQKRGYFTAGSFSARIPTSTDYLVSIEKPRLKAGCGGIDIFMGGFSFVNFDYLVQKLQRLIQAAPMVAFQIALNTLSSTLGTEIKDAEKIIDALNSLQLNECAVMKPFTTIDLTKDNVESQFVAASEAALKSTGFTDLWKNLMAFGSNVKTQSQDKVPATNFIEGCSTELNNLFSGSRNGVLEYFGQRYGDTDIIPYIRALVGDVVIRIDNNETASVHKYTPGCSESVFQALKEGKLYRKNSPESACVEDTSQSLRDKVADILERAKNSIASRTNPPQGYLSIAQTSPIPVQLMLRYAVQSGDQSVTAVIADPVAKGLFMQAYLDIYSKLHKAVGALQAVSEKTNDPNKPDKPCNFAPLLLSLLEKMERKMWEGVDTVVGIYRNSMGEVESTLKVAQAFESFQDKVYNELSQKYGKFVAHRAIYGQ</sequence>
<dbReference type="KEGG" id="taut:V4D30_01040"/>
<proteinExistence type="predicted"/>
<protein>
    <submittedName>
        <fullName evidence="2">Conjugal transfer protein TraH</fullName>
    </submittedName>
</protein>